<dbReference type="AlphaFoldDB" id="A0A2W4JAN5"/>
<proteinExistence type="predicted"/>
<gene>
    <name evidence="1" type="ORF">DIU77_10955</name>
</gene>
<sequence>MATTLLAGRADRPDVPVQPCGTALMRLTATLGGGTQGLLRQKVGSAQDLRPGTFRPAYRSGW</sequence>
<organism evidence="1">
    <name type="scientific">Thermocrispum agreste</name>
    <dbReference type="NCBI Taxonomy" id="37925"/>
    <lineage>
        <taxon>Bacteria</taxon>
        <taxon>Bacillati</taxon>
        <taxon>Actinomycetota</taxon>
        <taxon>Actinomycetes</taxon>
        <taxon>Pseudonocardiales</taxon>
        <taxon>Pseudonocardiaceae</taxon>
        <taxon>Thermocrispum</taxon>
    </lineage>
</organism>
<accession>A0A2W4JAN5</accession>
<evidence type="ECO:0000313" key="1">
    <source>
        <dbReference type="EMBL" id="PZM96322.1"/>
    </source>
</evidence>
<protein>
    <submittedName>
        <fullName evidence="1">Uncharacterized protein</fullName>
    </submittedName>
</protein>
<dbReference type="EMBL" id="QGUI01000397">
    <property type="protein sequence ID" value="PZM96322.1"/>
    <property type="molecule type" value="Genomic_DNA"/>
</dbReference>
<comment type="caution">
    <text evidence="1">The sequence shown here is derived from an EMBL/GenBank/DDBJ whole genome shotgun (WGS) entry which is preliminary data.</text>
</comment>
<reference evidence="1" key="1">
    <citation type="submission" date="2018-05" db="EMBL/GenBank/DDBJ databases">
        <authorList>
            <person name="Lanie J.A."/>
            <person name="Ng W.-L."/>
            <person name="Kazmierczak K.M."/>
            <person name="Andrzejewski T.M."/>
            <person name="Davidsen T.M."/>
            <person name="Wayne K.J."/>
            <person name="Tettelin H."/>
            <person name="Glass J.I."/>
            <person name="Rusch D."/>
            <person name="Podicherti R."/>
            <person name="Tsui H.-C.T."/>
            <person name="Winkler M.E."/>
        </authorList>
    </citation>
    <scope>NUCLEOTIDE SEQUENCE</scope>
    <source>
        <strain evidence="1">ZC4RG45</strain>
    </source>
</reference>
<name>A0A2W4JAN5_9PSEU</name>